<feature type="compositionally biased region" description="Polar residues" evidence="1">
    <location>
        <begin position="228"/>
        <end position="241"/>
    </location>
</feature>
<dbReference type="Proteomes" id="UP000184188">
    <property type="component" value="Unassembled WGS sequence"/>
</dbReference>
<feature type="region of interest" description="Disordered" evidence="1">
    <location>
        <begin position="213"/>
        <end position="246"/>
    </location>
</feature>
<protein>
    <submittedName>
        <fullName evidence="2">Uncharacterized protein</fullName>
    </submittedName>
</protein>
<dbReference type="AlphaFoldDB" id="A0A1L9SIQ7"/>
<feature type="compositionally biased region" description="Polar residues" evidence="1">
    <location>
        <begin position="52"/>
        <end position="65"/>
    </location>
</feature>
<name>A0A1L9SIQ7_9EURO</name>
<feature type="compositionally biased region" description="Low complexity" evidence="1">
    <location>
        <begin position="111"/>
        <end position="126"/>
    </location>
</feature>
<dbReference type="GeneID" id="34613216"/>
<evidence type="ECO:0000313" key="2">
    <source>
        <dbReference type="EMBL" id="OJJ47078.1"/>
    </source>
</evidence>
<dbReference type="EMBL" id="KV878341">
    <property type="protein sequence ID" value="OJJ47078.1"/>
    <property type="molecule type" value="Genomic_DNA"/>
</dbReference>
<organism evidence="2 3">
    <name type="scientific">Penicilliopsis zonata CBS 506.65</name>
    <dbReference type="NCBI Taxonomy" id="1073090"/>
    <lineage>
        <taxon>Eukaryota</taxon>
        <taxon>Fungi</taxon>
        <taxon>Dikarya</taxon>
        <taxon>Ascomycota</taxon>
        <taxon>Pezizomycotina</taxon>
        <taxon>Eurotiomycetes</taxon>
        <taxon>Eurotiomycetidae</taxon>
        <taxon>Eurotiales</taxon>
        <taxon>Aspergillaceae</taxon>
        <taxon>Penicilliopsis</taxon>
    </lineage>
</organism>
<feature type="region of interest" description="Disordered" evidence="1">
    <location>
        <begin position="1"/>
        <end position="25"/>
    </location>
</feature>
<proteinExistence type="predicted"/>
<dbReference type="VEuPathDB" id="FungiDB:ASPZODRAFT_166327"/>
<evidence type="ECO:0000313" key="3">
    <source>
        <dbReference type="Proteomes" id="UP000184188"/>
    </source>
</evidence>
<keyword evidence="3" id="KW-1185">Reference proteome</keyword>
<accession>A0A1L9SIQ7</accession>
<dbReference type="RefSeq" id="XP_022581588.1">
    <property type="nucleotide sequence ID" value="XM_022726752.1"/>
</dbReference>
<evidence type="ECO:0000256" key="1">
    <source>
        <dbReference type="SAM" id="MobiDB-lite"/>
    </source>
</evidence>
<dbReference type="STRING" id="1073090.A0A1L9SIQ7"/>
<reference evidence="3" key="1">
    <citation type="journal article" date="2017" name="Genome Biol.">
        <title>Comparative genomics reveals high biological diversity and specific adaptations in the industrially and medically important fungal genus Aspergillus.</title>
        <authorList>
            <person name="de Vries R.P."/>
            <person name="Riley R."/>
            <person name="Wiebenga A."/>
            <person name="Aguilar-Osorio G."/>
            <person name="Amillis S."/>
            <person name="Uchima C.A."/>
            <person name="Anderluh G."/>
            <person name="Asadollahi M."/>
            <person name="Askin M."/>
            <person name="Barry K."/>
            <person name="Battaglia E."/>
            <person name="Bayram O."/>
            <person name="Benocci T."/>
            <person name="Braus-Stromeyer S.A."/>
            <person name="Caldana C."/>
            <person name="Canovas D."/>
            <person name="Cerqueira G.C."/>
            <person name="Chen F."/>
            <person name="Chen W."/>
            <person name="Choi C."/>
            <person name="Clum A."/>
            <person name="Dos Santos R.A."/>
            <person name="Damasio A.R."/>
            <person name="Diallinas G."/>
            <person name="Emri T."/>
            <person name="Fekete E."/>
            <person name="Flipphi M."/>
            <person name="Freyberg S."/>
            <person name="Gallo A."/>
            <person name="Gournas C."/>
            <person name="Habgood R."/>
            <person name="Hainaut M."/>
            <person name="Harispe M.L."/>
            <person name="Henrissat B."/>
            <person name="Hilden K.S."/>
            <person name="Hope R."/>
            <person name="Hossain A."/>
            <person name="Karabika E."/>
            <person name="Karaffa L."/>
            <person name="Karanyi Z."/>
            <person name="Krasevec N."/>
            <person name="Kuo A."/>
            <person name="Kusch H."/>
            <person name="LaButti K."/>
            <person name="Lagendijk E.L."/>
            <person name="Lapidus A."/>
            <person name="Levasseur A."/>
            <person name="Lindquist E."/>
            <person name="Lipzen A."/>
            <person name="Logrieco A.F."/>
            <person name="MacCabe A."/>
            <person name="Maekelae M.R."/>
            <person name="Malavazi I."/>
            <person name="Melin P."/>
            <person name="Meyer V."/>
            <person name="Mielnichuk N."/>
            <person name="Miskei M."/>
            <person name="Molnar A.P."/>
            <person name="Mule G."/>
            <person name="Ngan C.Y."/>
            <person name="Orejas M."/>
            <person name="Orosz E."/>
            <person name="Ouedraogo J.P."/>
            <person name="Overkamp K.M."/>
            <person name="Park H.-S."/>
            <person name="Perrone G."/>
            <person name="Piumi F."/>
            <person name="Punt P.J."/>
            <person name="Ram A.F."/>
            <person name="Ramon A."/>
            <person name="Rauscher S."/>
            <person name="Record E."/>
            <person name="Riano-Pachon D.M."/>
            <person name="Robert V."/>
            <person name="Roehrig J."/>
            <person name="Ruller R."/>
            <person name="Salamov A."/>
            <person name="Salih N.S."/>
            <person name="Samson R.A."/>
            <person name="Sandor E."/>
            <person name="Sanguinetti M."/>
            <person name="Schuetze T."/>
            <person name="Sepcic K."/>
            <person name="Shelest E."/>
            <person name="Sherlock G."/>
            <person name="Sophianopoulou V."/>
            <person name="Squina F.M."/>
            <person name="Sun H."/>
            <person name="Susca A."/>
            <person name="Todd R.B."/>
            <person name="Tsang A."/>
            <person name="Unkles S.E."/>
            <person name="van de Wiele N."/>
            <person name="van Rossen-Uffink D."/>
            <person name="Oliveira J.V."/>
            <person name="Vesth T.C."/>
            <person name="Visser J."/>
            <person name="Yu J.-H."/>
            <person name="Zhou M."/>
            <person name="Andersen M.R."/>
            <person name="Archer D.B."/>
            <person name="Baker S.E."/>
            <person name="Benoit I."/>
            <person name="Brakhage A.A."/>
            <person name="Braus G.H."/>
            <person name="Fischer R."/>
            <person name="Frisvad J.C."/>
            <person name="Goldman G.H."/>
            <person name="Houbraken J."/>
            <person name="Oakley B."/>
            <person name="Pocsi I."/>
            <person name="Scazzocchio C."/>
            <person name="Seiboth B."/>
            <person name="vanKuyk P.A."/>
            <person name="Wortman J."/>
            <person name="Dyer P.S."/>
            <person name="Grigoriev I.V."/>
        </authorList>
    </citation>
    <scope>NUCLEOTIDE SEQUENCE [LARGE SCALE GENOMIC DNA]</scope>
    <source>
        <strain evidence="3">CBS 506.65</strain>
    </source>
</reference>
<feature type="region of interest" description="Disordered" evidence="1">
    <location>
        <begin position="43"/>
        <end position="139"/>
    </location>
</feature>
<sequence length="504" mass="57531">MEPEAKISQPEEGDNKPKTSEKSTISSLLFKSLETIVLAEITNTQDHREATESNSTVAQSPTKDTSPVDADSDDGGISIRSTNPGPSTRDENAPAPMASQESSFENEAAMSSGGETTLTELSLSTGDLKREADDEQVEPFPDYYESCENNVQLMDKEHEAAYNYAISKVAEEVIRFRDIDSRVASFPDFPPQTADPALSETPQTLTVKKEAVLQPEMGEKSPGADATETATTRGSQNQTPSPDIEEEIDSPSWLYNSIRASHLHVLLDEVRFLLANPRLKLPIRRRFTAMTNMVIRMNYIIFQQETRVPIRFFLAEEKDLSEIKILATEIIKYLAIIDLQLQEQVDVAVRVRYILSEIEKDNDISAYTRYQRMAQVVMIHLKKPRPLERRLLSVFLELYDEYVYTGFLRTSNRQLVLEDEEVNVDRSEVSRLLIALWDILNRVIENYELYVKSMKEMKAQFFAPALDTLQNSPEIWEESWDKHQVMIQMADRERDAEEQPEEEK</sequence>
<dbReference type="OrthoDB" id="4497052at2759"/>
<gene>
    <name evidence="2" type="ORF">ASPZODRAFT_166327</name>
</gene>